<protein>
    <recommendedName>
        <fullName evidence="4">DUF3108 domain-containing protein</fullName>
    </recommendedName>
</protein>
<gene>
    <name evidence="2" type="ORF">MB2181_00320</name>
</gene>
<dbReference type="Proteomes" id="UP000054262">
    <property type="component" value="Unassembled WGS sequence"/>
</dbReference>
<keyword evidence="1" id="KW-0732">Signal</keyword>
<comment type="caution">
    <text evidence="2">The sequence shown here is derived from an EMBL/GenBank/DDBJ whole genome shotgun (WGS) entry which is preliminary data.</text>
</comment>
<feature type="chain" id="PRO_5002628904" description="DUF3108 domain-containing protein" evidence="1">
    <location>
        <begin position="24"/>
        <end position="236"/>
    </location>
</feature>
<sequence length="236" mass="27373">MCRFNISNYLCICILLISVNLFSKDFPAKFDIKYELIHAKKNVGEIGVTFTETKGLYRLEATTYAAGILKLLGDRKLLSQGRIDKKGFKPNSFEFINVKKPSKNIKSKFLYNKSLITTNYKEQVIKKKLPPGILDLVVYLYQFNFIKTNNAIYNFTILEGKKVRIYRYKKLKQEAVKINEKFIQADLFEGSIIGRDSSTHYVWISKDNFRIPIKLKIQTDFGLLIEQNLISTSLQL</sequence>
<organism evidence="2 3">
    <name type="scientific">Methylophilales bacterium HTCC2181</name>
    <dbReference type="NCBI Taxonomy" id="383631"/>
    <lineage>
        <taxon>Bacteria</taxon>
        <taxon>Pseudomonadati</taxon>
        <taxon>Pseudomonadota</taxon>
        <taxon>Betaproteobacteria</taxon>
        <taxon>Nitrosomonadales</taxon>
        <taxon>OM43 clade</taxon>
    </lineage>
</organism>
<dbReference type="EMBL" id="AAUX01000001">
    <property type="protein sequence ID" value="EAV46471.1"/>
    <property type="molecule type" value="Genomic_DNA"/>
</dbReference>
<evidence type="ECO:0000313" key="3">
    <source>
        <dbReference type="Proteomes" id="UP000054262"/>
    </source>
</evidence>
<proteinExistence type="predicted"/>
<dbReference type="AlphaFoldDB" id="A0P4L1"/>
<name>A0P4L1_9PROT</name>
<dbReference type="InterPro" id="IPR021457">
    <property type="entry name" value="DUF3108"/>
</dbReference>
<evidence type="ECO:0000313" key="2">
    <source>
        <dbReference type="EMBL" id="EAV46471.1"/>
    </source>
</evidence>
<reference evidence="2 3" key="1">
    <citation type="submission" date="2006-11" db="EMBL/GenBank/DDBJ databases">
        <authorList>
            <person name="Giovannoni S."/>
            <person name="Vergin K."/>
            <person name="Ferriera S."/>
            <person name="Johnson J."/>
            <person name="Kravitz S."/>
            <person name="Beeson K."/>
            <person name="Sutton G."/>
            <person name="Rogers Y.-H."/>
            <person name="Friedman R."/>
            <person name="Frazier M."/>
            <person name="Venter J.C."/>
        </authorList>
    </citation>
    <scope>NUCLEOTIDE SEQUENCE [LARGE SCALE GENOMIC DNA]</scope>
    <source>
        <strain evidence="2 3">HTCC2181</strain>
    </source>
</reference>
<keyword evidence="3" id="KW-1185">Reference proteome</keyword>
<accession>A0P4L1</accession>
<evidence type="ECO:0000256" key="1">
    <source>
        <dbReference type="SAM" id="SignalP"/>
    </source>
</evidence>
<evidence type="ECO:0008006" key="4">
    <source>
        <dbReference type="Google" id="ProtNLM"/>
    </source>
</evidence>
<dbReference type="Pfam" id="PF11306">
    <property type="entry name" value="DUF3108"/>
    <property type="match status" value="1"/>
</dbReference>
<dbReference type="OrthoDB" id="9808473at2"/>
<feature type="signal peptide" evidence="1">
    <location>
        <begin position="1"/>
        <end position="23"/>
    </location>
</feature>